<name>A0A6J5ZIX1_9ZZZZ</name>
<dbReference type="AlphaFoldDB" id="A0A6J5ZIX1"/>
<dbReference type="SUPFAM" id="SSF53187">
    <property type="entry name" value="Zn-dependent exopeptidases"/>
    <property type="match status" value="1"/>
</dbReference>
<dbReference type="GO" id="GO:0006508">
    <property type="term" value="P:proteolysis"/>
    <property type="evidence" value="ECO:0007669"/>
    <property type="project" value="UniProtKB-KW"/>
</dbReference>
<proteinExistence type="inferred from homology"/>
<evidence type="ECO:0000256" key="2">
    <source>
        <dbReference type="ARBA" id="ARBA00005988"/>
    </source>
</evidence>
<dbReference type="GO" id="GO:0008270">
    <property type="term" value="F:zinc ion binding"/>
    <property type="evidence" value="ECO:0007669"/>
    <property type="project" value="InterPro"/>
</dbReference>
<keyword evidence="4" id="KW-0378">Hydrolase</keyword>
<dbReference type="SMART" id="SM00631">
    <property type="entry name" value="Zn_pept"/>
    <property type="match status" value="1"/>
</dbReference>
<protein>
    <submittedName>
        <fullName evidence="8">Unannotated protein</fullName>
    </submittedName>
</protein>
<dbReference type="PANTHER" id="PTHR11705:SF143">
    <property type="entry name" value="SLL0236 PROTEIN"/>
    <property type="match status" value="1"/>
</dbReference>
<feature type="domain" description="Peptidase M14" evidence="7">
    <location>
        <begin position="35"/>
        <end position="287"/>
    </location>
</feature>
<organism evidence="8">
    <name type="scientific">freshwater metagenome</name>
    <dbReference type="NCBI Taxonomy" id="449393"/>
    <lineage>
        <taxon>unclassified sequences</taxon>
        <taxon>metagenomes</taxon>
        <taxon>ecological metagenomes</taxon>
    </lineage>
</organism>
<evidence type="ECO:0000256" key="6">
    <source>
        <dbReference type="ARBA" id="ARBA00023049"/>
    </source>
</evidence>
<comment type="cofactor">
    <cofactor evidence="1">
        <name>Zn(2+)</name>
        <dbReference type="ChEBI" id="CHEBI:29105"/>
    </cofactor>
</comment>
<sequence length="287" mass="31573">MKLRLFSGLLVCLVLVIALMSQPTPVRSTEETAEKNAPWSQVWTNLKGEQPPKEKVLNATDECRDQVDIGSSVEGRPIVACQILNSSDDAASPLLVIGTMHGDEPAGKYVVKRLIALKAITGSSIWVIKDANPDGSARGTRQNKRGVDINRNFPESWEKTDANTRTYSGKSAASEPETKNLMNVINLIKPKRVIIFHQPYDQIDCSPNRPDDLSKALAMLTDVKFECIGGEMSGSPSNQFRGTYTMWISKNFADTTPLTFELSSDPSSEKLDKIAQSLRMVAKNGPF</sequence>
<dbReference type="Pfam" id="PF00246">
    <property type="entry name" value="Peptidase_M14"/>
    <property type="match status" value="1"/>
</dbReference>
<dbReference type="GO" id="GO:0004181">
    <property type="term" value="F:metallocarboxypeptidase activity"/>
    <property type="evidence" value="ECO:0007669"/>
    <property type="project" value="InterPro"/>
</dbReference>
<dbReference type="EMBL" id="CAESAJ010000104">
    <property type="protein sequence ID" value="CAB4340749.1"/>
    <property type="molecule type" value="Genomic_DNA"/>
</dbReference>
<reference evidence="8" key="1">
    <citation type="submission" date="2020-05" db="EMBL/GenBank/DDBJ databases">
        <authorList>
            <person name="Chiriac C."/>
            <person name="Salcher M."/>
            <person name="Ghai R."/>
            <person name="Kavagutti S V."/>
        </authorList>
    </citation>
    <scope>NUCLEOTIDE SEQUENCE</scope>
</reference>
<evidence type="ECO:0000313" key="8">
    <source>
        <dbReference type="EMBL" id="CAB4340749.1"/>
    </source>
</evidence>
<comment type="similarity">
    <text evidence="2">Belongs to the peptidase M14 family.</text>
</comment>
<evidence type="ECO:0000259" key="7">
    <source>
        <dbReference type="PROSITE" id="PS52035"/>
    </source>
</evidence>
<evidence type="ECO:0000256" key="1">
    <source>
        <dbReference type="ARBA" id="ARBA00001947"/>
    </source>
</evidence>
<dbReference type="Gene3D" id="3.40.630.10">
    <property type="entry name" value="Zn peptidases"/>
    <property type="match status" value="1"/>
</dbReference>
<evidence type="ECO:0000256" key="4">
    <source>
        <dbReference type="ARBA" id="ARBA00022801"/>
    </source>
</evidence>
<accession>A0A6J5ZIX1</accession>
<dbReference type="PROSITE" id="PS52035">
    <property type="entry name" value="PEPTIDASE_M14"/>
    <property type="match status" value="1"/>
</dbReference>
<evidence type="ECO:0000256" key="5">
    <source>
        <dbReference type="ARBA" id="ARBA00022833"/>
    </source>
</evidence>
<keyword evidence="5" id="KW-0862">Zinc</keyword>
<keyword evidence="3" id="KW-0645">Protease</keyword>
<dbReference type="GO" id="GO:0005615">
    <property type="term" value="C:extracellular space"/>
    <property type="evidence" value="ECO:0007669"/>
    <property type="project" value="TreeGrafter"/>
</dbReference>
<dbReference type="InterPro" id="IPR000834">
    <property type="entry name" value="Peptidase_M14"/>
</dbReference>
<gene>
    <name evidence="8" type="ORF">UFOPK3770_00935</name>
</gene>
<evidence type="ECO:0000256" key="3">
    <source>
        <dbReference type="ARBA" id="ARBA00022670"/>
    </source>
</evidence>
<dbReference type="PANTHER" id="PTHR11705">
    <property type="entry name" value="PROTEASE FAMILY M14 CARBOXYPEPTIDASE A,B"/>
    <property type="match status" value="1"/>
</dbReference>
<dbReference type="PRINTS" id="PR00765">
    <property type="entry name" value="CRBOXYPTASEA"/>
</dbReference>
<keyword evidence="6" id="KW-0482">Metalloprotease</keyword>